<organism evidence="2 3">
    <name type="scientific">Linnemannia elongata AG-77</name>
    <dbReference type="NCBI Taxonomy" id="1314771"/>
    <lineage>
        <taxon>Eukaryota</taxon>
        <taxon>Fungi</taxon>
        <taxon>Fungi incertae sedis</taxon>
        <taxon>Mucoromycota</taxon>
        <taxon>Mortierellomycotina</taxon>
        <taxon>Mortierellomycetes</taxon>
        <taxon>Mortierellales</taxon>
        <taxon>Mortierellaceae</taxon>
        <taxon>Linnemannia</taxon>
    </lineage>
</organism>
<evidence type="ECO:0000313" key="2">
    <source>
        <dbReference type="EMBL" id="OAQ25698.1"/>
    </source>
</evidence>
<protein>
    <recommendedName>
        <fullName evidence="4">F-box domain-containing protein</fullName>
    </recommendedName>
</protein>
<dbReference type="EMBL" id="KV442075">
    <property type="protein sequence ID" value="OAQ25698.1"/>
    <property type="molecule type" value="Genomic_DNA"/>
</dbReference>
<keyword evidence="3" id="KW-1185">Reference proteome</keyword>
<dbReference type="OrthoDB" id="2389045at2759"/>
<feature type="region of interest" description="Disordered" evidence="1">
    <location>
        <begin position="17"/>
        <end position="40"/>
    </location>
</feature>
<evidence type="ECO:0000313" key="3">
    <source>
        <dbReference type="Proteomes" id="UP000078512"/>
    </source>
</evidence>
<name>A0A197JL54_9FUNG</name>
<dbReference type="InterPro" id="IPR032675">
    <property type="entry name" value="LRR_dom_sf"/>
</dbReference>
<dbReference type="Gene3D" id="3.80.10.10">
    <property type="entry name" value="Ribonuclease Inhibitor"/>
    <property type="match status" value="1"/>
</dbReference>
<accession>A0A197JL54</accession>
<feature type="compositionally biased region" description="Low complexity" evidence="1">
    <location>
        <begin position="17"/>
        <end position="37"/>
    </location>
</feature>
<evidence type="ECO:0000256" key="1">
    <source>
        <dbReference type="SAM" id="MobiDB-lite"/>
    </source>
</evidence>
<sequence>MSTSVWKRLSKRVSLPPKTKATVATATTAPTKNALQPTLPPPPSHPLDIIEILEHIFSYLDEFTIKETAILVCRKWFLINRLRSTREVVLGSFMSNSKFDRNLSRISGASRLSFYVFLDATVSTQEQHRRKLVMALQRNHTRQIKRQKRHRKLDSLTQWTDGATLERLLDRSLEELNLIGYVQPELTLPPILPYLSTLLRVHLQISGGAVIKVADIVQACPLLQELYVGIGQVSWSDLAVELPRPWLPSRNGSEQGSPLPLRSLVLEDVCFPQKTLESFLAVTPQLTVLKLINLVSDNLPHEELPEWEHLEYNWPKLSKRLKDLQLPLKAFHFSVSDRPMTDDEFKEMLLVCRGSTEWTVPFADVTLTMIVNIKTFQNVLTSLELFGTDRPTIILQRALHYYLCDSPHLLHLRAPRAAFLVEHLDVYYRGKFAYTKQEVRGNLSQPVVWGHIRPGVWACRKLLTLHMEFHSHEQPLLSSAVTTRILFGYIARVLPRLRELFVDTAECYRQGDMAFSVKLNLQLEGGLCLLAKLKDLERLRIGSYERQLQCSLSDLNWMVPSGQSKRYREKRQTTIERLDSWLEEERWLELAAVRAVHEEEEDLSTSWVKVEPALKLELYHLGLFLDVKRMVSEMASVNNFRCWPRMRRLSLFYLYDIGRSPEMELERMFK</sequence>
<dbReference type="Gene3D" id="1.20.1280.50">
    <property type="match status" value="1"/>
</dbReference>
<reference evidence="2 3" key="1">
    <citation type="submission" date="2016-05" db="EMBL/GenBank/DDBJ databases">
        <title>Genome sequencing reveals origins of a unique bacterial endosymbiosis in the earliest lineages of terrestrial Fungi.</title>
        <authorList>
            <consortium name="DOE Joint Genome Institute"/>
            <person name="Uehling J."/>
            <person name="Gryganskyi A."/>
            <person name="Hameed K."/>
            <person name="Tschaplinski T."/>
            <person name="Misztal P."/>
            <person name="Wu S."/>
            <person name="Desiro A."/>
            <person name="Vande Pol N."/>
            <person name="Du Z.-Y."/>
            <person name="Zienkiewicz A."/>
            <person name="Zienkiewicz K."/>
            <person name="Morin E."/>
            <person name="Tisserant E."/>
            <person name="Splivallo R."/>
            <person name="Hainaut M."/>
            <person name="Henrissat B."/>
            <person name="Ohm R."/>
            <person name="Kuo A."/>
            <person name="Yan J."/>
            <person name="Lipzen A."/>
            <person name="Nolan M."/>
            <person name="Labutti K."/>
            <person name="Barry K."/>
            <person name="Goldstein A."/>
            <person name="Labbe J."/>
            <person name="Schadt C."/>
            <person name="Tuskan G."/>
            <person name="Grigoriev I."/>
            <person name="Martin F."/>
            <person name="Vilgalys R."/>
            <person name="Bonito G."/>
        </authorList>
    </citation>
    <scope>NUCLEOTIDE SEQUENCE [LARGE SCALE GENOMIC DNA]</scope>
    <source>
        <strain evidence="2 3">AG-77</strain>
    </source>
</reference>
<proteinExistence type="predicted"/>
<dbReference type="AlphaFoldDB" id="A0A197JL54"/>
<gene>
    <name evidence="2" type="ORF">K457DRAFT_140874</name>
</gene>
<dbReference type="Proteomes" id="UP000078512">
    <property type="component" value="Unassembled WGS sequence"/>
</dbReference>
<evidence type="ECO:0008006" key="4">
    <source>
        <dbReference type="Google" id="ProtNLM"/>
    </source>
</evidence>